<dbReference type="AlphaFoldDB" id="A0AAW1N673"/>
<name>A0AAW1N673_SAPOF</name>
<reference evidence="2" key="1">
    <citation type="submission" date="2024-03" db="EMBL/GenBank/DDBJ databases">
        <title>WGS assembly of Saponaria officinalis var. Norfolk2.</title>
        <authorList>
            <person name="Jenkins J."/>
            <person name="Shu S."/>
            <person name="Grimwood J."/>
            <person name="Barry K."/>
            <person name="Goodstein D."/>
            <person name="Schmutz J."/>
            <person name="Leebens-Mack J."/>
            <person name="Osbourn A."/>
        </authorList>
    </citation>
    <scope>NUCLEOTIDE SEQUENCE [LARGE SCALE GENOMIC DNA]</scope>
    <source>
        <strain evidence="2">JIC</strain>
    </source>
</reference>
<evidence type="ECO:0000313" key="3">
    <source>
        <dbReference type="Proteomes" id="UP001443914"/>
    </source>
</evidence>
<gene>
    <name evidence="2" type="ORF">RND81_01G073200</name>
</gene>
<keyword evidence="3" id="KW-1185">Reference proteome</keyword>
<feature type="region of interest" description="Disordered" evidence="1">
    <location>
        <begin position="74"/>
        <end position="101"/>
    </location>
</feature>
<dbReference type="PANTHER" id="PTHR36746:SF3">
    <property type="entry name" value="DUF4005 DOMAIN-CONTAINING PROTEIN"/>
    <property type="match status" value="1"/>
</dbReference>
<protein>
    <submittedName>
        <fullName evidence="2">Uncharacterized protein</fullName>
    </submittedName>
</protein>
<sequence length="195" mass="22079">MDKNRHPNLKQEDKTVCQKIIRVIHGTSSFRAIRFVSPTVSVRDRHTQVSKQSIKNKRDGDQVVPIIFRQSEPISNGLGKKSSNQTSKVSPKLNAPHLTPQTKPAILPIHGSENRVPTMSHIVDKSSIAESVNGLFTEYIDRAGRKIRSPTIVGVSKTRHDSFNDRVSDFINRAKYKFHNTPSFVEPSFKEKRLK</sequence>
<proteinExistence type="predicted"/>
<dbReference type="EMBL" id="JBDFQZ010000001">
    <property type="protein sequence ID" value="KAK9756099.1"/>
    <property type="molecule type" value="Genomic_DNA"/>
</dbReference>
<organism evidence="2 3">
    <name type="scientific">Saponaria officinalis</name>
    <name type="common">Common soapwort</name>
    <name type="synonym">Lychnis saponaria</name>
    <dbReference type="NCBI Taxonomy" id="3572"/>
    <lineage>
        <taxon>Eukaryota</taxon>
        <taxon>Viridiplantae</taxon>
        <taxon>Streptophyta</taxon>
        <taxon>Embryophyta</taxon>
        <taxon>Tracheophyta</taxon>
        <taxon>Spermatophyta</taxon>
        <taxon>Magnoliopsida</taxon>
        <taxon>eudicotyledons</taxon>
        <taxon>Gunneridae</taxon>
        <taxon>Pentapetalae</taxon>
        <taxon>Caryophyllales</taxon>
        <taxon>Caryophyllaceae</taxon>
        <taxon>Caryophylleae</taxon>
        <taxon>Saponaria</taxon>
    </lineage>
</organism>
<dbReference type="PANTHER" id="PTHR36746">
    <property type="entry name" value="BNAC04G51760D PROTEIN"/>
    <property type="match status" value="1"/>
</dbReference>
<evidence type="ECO:0000313" key="2">
    <source>
        <dbReference type="EMBL" id="KAK9756099.1"/>
    </source>
</evidence>
<dbReference type="Proteomes" id="UP001443914">
    <property type="component" value="Unassembled WGS sequence"/>
</dbReference>
<evidence type="ECO:0000256" key="1">
    <source>
        <dbReference type="SAM" id="MobiDB-lite"/>
    </source>
</evidence>
<accession>A0AAW1N673</accession>
<comment type="caution">
    <text evidence="2">The sequence shown here is derived from an EMBL/GenBank/DDBJ whole genome shotgun (WGS) entry which is preliminary data.</text>
</comment>